<dbReference type="Pfam" id="PF07331">
    <property type="entry name" value="TctB"/>
    <property type="match status" value="1"/>
</dbReference>
<comment type="caution">
    <text evidence="3">The sequence shown here is derived from an EMBL/GenBank/DDBJ whole genome shotgun (WGS) entry which is preliminary data.</text>
</comment>
<dbReference type="STRING" id="1480615.AWJ14_05865"/>
<evidence type="ECO:0000256" key="1">
    <source>
        <dbReference type="SAM" id="Phobius"/>
    </source>
</evidence>
<dbReference type="Proteomes" id="UP000094795">
    <property type="component" value="Unassembled WGS sequence"/>
</dbReference>
<feature type="transmembrane region" description="Helical" evidence="1">
    <location>
        <begin position="85"/>
        <end position="113"/>
    </location>
</feature>
<proteinExistence type="predicted"/>
<sequence length="152" mass="16208">MTERAPAAARKDVGTLIIASLFIVLGLLTLQDVTTYSDTDSVVFPRFVAYALIVCSALVILASWLRPNPANGFGSGDWWRRVLLVATMLVCCFVMPAAGFLPATAIAFAGGLIAARHEGWSVKTALVFAVSGVVIMAAFYALFRYPLGVPLP</sequence>
<keyword evidence="1" id="KW-0472">Membrane</keyword>
<name>A0A1C1YPT4_9HYPH</name>
<evidence type="ECO:0000259" key="2">
    <source>
        <dbReference type="Pfam" id="PF07331"/>
    </source>
</evidence>
<feature type="transmembrane region" description="Helical" evidence="1">
    <location>
        <begin position="42"/>
        <end position="65"/>
    </location>
</feature>
<keyword evidence="4" id="KW-1185">Reference proteome</keyword>
<dbReference type="InterPro" id="IPR009936">
    <property type="entry name" value="DUF1468"/>
</dbReference>
<keyword evidence="1" id="KW-1133">Transmembrane helix</keyword>
<feature type="domain" description="DUF1468" evidence="2">
    <location>
        <begin position="17"/>
        <end position="152"/>
    </location>
</feature>
<gene>
    <name evidence="3" type="ORF">AWJ14_05865</name>
</gene>
<dbReference type="EMBL" id="LQZT01000050">
    <property type="protein sequence ID" value="OCW55519.1"/>
    <property type="molecule type" value="Genomic_DNA"/>
</dbReference>
<reference evidence="3 4" key="1">
    <citation type="submission" date="2015-12" db="EMBL/GenBank/DDBJ databases">
        <authorList>
            <person name="Shamseldin A."/>
            <person name="Moawad H."/>
            <person name="Abd El-Rahim W.M."/>
            <person name="Sadowsky M.J."/>
        </authorList>
    </citation>
    <scope>NUCLEOTIDE SEQUENCE [LARGE SCALE GENOMIC DNA]</scope>
    <source>
        <strain evidence="3 4">JC234</strain>
    </source>
</reference>
<evidence type="ECO:0000313" key="3">
    <source>
        <dbReference type="EMBL" id="OCW55519.1"/>
    </source>
</evidence>
<organism evidence="3 4">
    <name type="scientific">Hoeflea olei</name>
    <dbReference type="NCBI Taxonomy" id="1480615"/>
    <lineage>
        <taxon>Bacteria</taxon>
        <taxon>Pseudomonadati</taxon>
        <taxon>Pseudomonadota</taxon>
        <taxon>Alphaproteobacteria</taxon>
        <taxon>Hyphomicrobiales</taxon>
        <taxon>Rhizobiaceae</taxon>
        <taxon>Hoeflea</taxon>
    </lineage>
</organism>
<dbReference type="OrthoDB" id="7742032at2"/>
<feature type="transmembrane region" description="Helical" evidence="1">
    <location>
        <begin position="125"/>
        <end position="143"/>
    </location>
</feature>
<evidence type="ECO:0000313" key="4">
    <source>
        <dbReference type="Proteomes" id="UP000094795"/>
    </source>
</evidence>
<feature type="transmembrane region" description="Helical" evidence="1">
    <location>
        <begin position="13"/>
        <end position="30"/>
    </location>
</feature>
<dbReference type="AlphaFoldDB" id="A0A1C1YPT4"/>
<accession>A0A1C1YPT4</accession>
<keyword evidence="1" id="KW-0812">Transmembrane</keyword>
<protein>
    <submittedName>
        <fullName evidence="3">TRAP transporter</fullName>
    </submittedName>
</protein>
<dbReference type="RefSeq" id="WP_066184278.1">
    <property type="nucleotide sequence ID" value="NZ_LQZT01000050.1"/>
</dbReference>